<sequence>KKSRVLINSLPAIEGDPEEIPEQRKHGKDHKEKKLIWFNKWRDTFINENTANYNID</sequence>
<dbReference type="EMBL" id="CAJVPI010006839">
    <property type="protein sequence ID" value="CAG8680466.1"/>
    <property type="molecule type" value="Genomic_DNA"/>
</dbReference>
<organism evidence="1 2">
    <name type="scientific">Paraglomus brasilianum</name>
    <dbReference type="NCBI Taxonomy" id="144538"/>
    <lineage>
        <taxon>Eukaryota</taxon>
        <taxon>Fungi</taxon>
        <taxon>Fungi incertae sedis</taxon>
        <taxon>Mucoromycota</taxon>
        <taxon>Glomeromycotina</taxon>
        <taxon>Glomeromycetes</taxon>
        <taxon>Paraglomerales</taxon>
        <taxon>Paraglomeraceae</taxon>
        <taxon>Paraglomus</taxon>
    </lineage>
</organism>
<evidence type="ECO:0000313" key="2">
    <source>
        <dbReference type="Proteomes" id="UP000789739"/>
    </source>
</evidence>
<dbReference type="AlphaFoldDB" id="A0A9N9HDV7"/>
<proteinExistence type="predicted"/>
<evidence type="ECO:0000313" key="1">
    <source>
        <dbReference type="EMBL" id="CAG8680466.1"/>
    </source>
</evidence>
<feature type="non-terminal residue" evidence="1">
    <location>
        <position position="1"/>
    </location>
</feature>
<keyword evidence="2" id="KW-1185">Reference proteome</keyword>
<dbReference type="Proteomes" id="UP000789739">
    <property type="component" value="Unassembled WGS sequence"/>
</dbReference>
<name>A0A9N9HDV7_9GLOM</name>
<protein>
    <submittedName>
        <fullName evidence="1">3410_t:CDS:1</fullName>
    </submittedName>
</protein>
<gene>
    <name evidence="1" type="ORF">PBRASI_LOCUS11778</name>
</gene>
<dbReference type="OrthoDB" id="10369502at2759"/>
<comment type="caution">
    <text evidence="1">The sequence shown here is derived from an EMBL/GenBank/DDBJ whole genome shotgun (WGS) entry which is preliminary data.</text>
</comment>
<accession>A0A9N9HDV7</accession>
<reference evidence="1" key="1">
    <citation type="submission" date="2021-06" db="EMBL/GenBank/DDBJ databases">
        <authorList>
            <person name="Kallberg Y."/>
            <person name="Tangrot J."/>
            <person name="Rosling A."/>
        </authorList>
    </citation>
    <scope>NUCLEOTIDE SEQUENCE</scope>
    <source>
        <strain evidence="1">BR232B</strain>
    </source>
</reference>